<evidence type="ECO:0000313" key="5">
    <source>
        <dbReference type="Proteomes" id="UP000439903"/>
    </source>
</evidence>
<evidence type="ECO:0000259" key="3">
    <source>
        <dbReference type="Pfam" id="PF24855"/>
    </source>
</evidence>
<sequence>MKFLQISSLFVFALVAFSFVSSQQPQLPTNLSSTCLTEIAKLLGNSEFKNCASFIKLIPLQTSKNDRKQILDSYCSAPKCNDNITSAAATDVKSQCATDLAAKDYVSFALKGSMVFNPVMKDALCLKNSSGGYCELDPKSEGILGYIGGLNVTPPTDTDFDIICNDCNKAIINSFVNYFKAHPETTAELSADPTPFENWFTTKCGASFLDGTIPTSSTSTNTTTSSGISMHSSFFTGFTMFANTIIIASFIILIAYAI</sequence>
<keyword evidence="1" id="KW-1133">Transmembrane helix</keyword>
<dbReference type="AlphaFoldDB" id="A0A8H4EKI6"/>
<comment type="caution">
    <text evidence="4">The sequence shown here is derived from an EMBL/GenBank/DDBJ whole genome shotgun (WGS) entry which is preliminary data.</text>
</comment>
<keyword evidence="1" id="KW-0812">Transmembrane</keyword>
<feature type="signal peptide" evidence="2">
    <location>
        <begin position="1"/>
        <end position="22"/>
    </location>
</feature>
<reference evidence="4 5" key="1">
    <citation type="journal article" date="2019" name="Environ. Microbiol.">
        <title>At the nexus of three kingdoms: the genome of the mycorrhizal fungus Gigaspora margarita provides insights into plant, endobacterial and fungal interactions.</title>
        <authorList>
            <person name="Venice F."/>
            <person name="Ghignone S."/>
            <person name="Salvioli di Fossalunga A."/>
            <person name="Amselem J."/>
            <person name="Novero M."/>
            <person name="Xianan X."/>
            <person name="Sedzielewska Toro K."/>
            <person name="Morin E."/>
            <person name="Lipzen A."/>
            <person name="Grigoriev I.V."/>
            <person name="Henrissat B."/>
            <person name="Martin F.M."/>
            <person name="Bonfante P."/>
        </authorList>
    </citation>
    <scope>NUCLEOTIDE SEQUENCE [LARGE SCALE GENOMIC DNA]</scope>
    <source>
        <strain evidence="4 5">BEG34</strain>
    </source>
</reference>
<evidence type="ECO:0000256" key="1">
    <source>
        <dbReference type="SAM" id="Phobius"/>
    </source>
</evidence>
<keyword evidence="5" id="KW-1185">Reference proteome</keyword>
<keyword evidence="2" id="KW-0732">Signal</keyword>
<dbReference type="Proteomes" id="UP000439903">
    <property type="component" value="Unassembled WGS sequence"/>
</dbReference>
<accession>A0A8H4EKI6</accession>
<feature type="domain" description="DUF7729" evidence="3">
    <location>
        <begin position="27"/>
        <end position="210"/>
    </location>
</feature>
<dbReference type="InterPro" id="IPR056146">
    <property type="entry name" value="DUF7729"/>
</dbReference>
<evidence type="ECO:0000256" key="2">
    <source>
        <dbReference type="SAM" id="SignalP"/>
    </source>
</evidence>
<dbReference type="EMBL" id="WTPW01000512">
    <property type="protein sequence ID" value="KAF0504109.1"/>
    <property type="molecule type" value="Genomic_DNA"/>
</dbReference>
<dbReference type="Pfam" id="PF24855">
    <property type="entry name" value="DUF7729"/>
    <property type="match status" value="1"/>
</dbReference>
<dbReference type="PANTHER" id="PTHR34862:SF1">
    <property type="entry name" value="SPARK DOMAIN-CONTAINING PROTEIN"/>
    <property type="match status" value="1"/>
</dbReference>
<name>A0A8H4EKI6_GIGMA</name>
<dbReference type="PANTHER" id="PTHR34862">
    <property type="entry name" value="SPARK DOMAIN-CONTAINING PROTEIN"/>
    <property type="match status" value="1"/>
</dbReference>
<proteinExistence type="predicted"/>
<feature type="chain" id="PRO_5034707255" description="DUF7729 domain-containing protein" evidence="2">
    <location>
        <begin position="23"/>
        <end position="258"/>
    </location>
</feature>
<keyword evidence="1" id="KW-0472">Membrane</keyword>
<protein>
    <recommendedName>
        <fullName evidence="3">DUF7729 domain-containing protein</fullName>
    </recommendedName>
</protein>
<feature type="transmembrane region" description="Helical" evidence="1">
    <location>
        <begin position="234"/>
        <end position="257"/>
    </location>
</feature>
<organism evidence="4 5">
    <name type="scientific">Gigaspora margarita</name>
    <dbReference type="NCBI Taxonomy" id="4874"/>
    <lineage>
        <taxon>Eukaryota</taxon>
        <taxon>Fungi</taxon>
        <taxon>Fungi incertae sedis</taxon>
        <taxon>Mucoromycota</taxon>
        <taxon>Glomeromycotina</taxon>
        <taxon>Glomeromycetes</taxon>
        <taxon>Diversisporales</taxon>
        <taxon>Gigasporaceae</taxon>
        <taxon>Gigaspora</taxon>
    </lineage>
</organism>
<dbReference type="OrthoDB" id="2536450at2759"/>
<gene>
    <name evidence="4" type="ORF">F8M41_019620</name>
</gene>
<evidence type="ECO:0000313" key="4">
    <source>
        <dbReference type="EMBL" id="KAF0504109.1"/>
    </source>
</evidence>